<dbReference type="InterPro" id="IPR027417">
    <property type="entry name" value="P-loop_NTPase"/>
</dbReference>
<dbReference type="AlphaFoldDB" id="A0A4P8XVD5"/>
<keyword evidence="2" id="KW-0808">Transferase</keyword>
<keyword evidence="3" id="KW-1185">Reference proteome</keyword>
<sequence length="428" mass="48050">MKKKNLVRRYIVFLFGLFISSLGVAFVTKASLGTSPISSIPYVLSLKFTPTLGVFTIYFSLFLILLQIIILGKKFNKIDLLQIPVSILFGYFIDISMFLLTWVNSDIYVVKVLYLLIGCVILGFGVYLEVIADVLMLPGESFVRSLTIRFGVDFGITKVCFDASMTVTAGIISFVLFNAINGVREGTIVAALIVGLIAKFFGKHLAFLTKLLIPQSTTDETTEHKENTNNLVVTIARGYGSGGREIGKLVADKLGIKYYDKDIITLTTEQSGNTEHYVENNEQKIANSAFYNFYSQFYYEGAESTKCDKLFNVEKNVMIDLASKGDCVILGRLGNFIFKDYKNALHIFIDSNIENKIARVMKRDNLSENDAKAKIKRVETERKNHCKHFSNREWGATSTYDLTLNSSKYSVDEIADIIVSLVKSKFNK</sequence>
<dbReference type="Pfam" id="PF19700">
    <property type="entry name" value="DUF6198"/>
    <property type="match status" value="1"/>
</dbReference>
<feature type="transmembrane region" description="Helical" evidence="1">
    <location>
        <begin position="159"/>
        <end position="180"/>
    </location>
</feature>
<keyword evidence="2" id="KW-0418">Kinase</keyword>
<organism evidence="2 3">
    <name type="scientific">Ruminococcus bovis</name>
    <dbReference type="NCBI Taxonomy" id="2564099"/>
    <lineage>
        <taxon>Bacteria</taxon>
        <taxon>Bacillati</taxon>
        <taxon>Bacillota</taxon>
        <taxon>Clostridia</taxon>
        <taxon>Eubacteriales</taxon>
        <taxon>Oscillospiraceae</taxon>
        <taxon>Ruminococcus</taxon>
    </lineage>
</organism>
<reference evidence="2 3" key="1">
    <citation type="submission" date="2019-04" db="EMBL/GenBank/DDBJ databases">
        <authorList>
            <person name="Embree M."/>
            <person name="Gaffney J.R."/>
        </authorList>
    </citation>
    <scope>NUCLEOTIDE SEQUENCE [LARGE SCALE GENOMIC DNA]</scope>
    <source>
        <strain evidence="2 3">JE7A12</strain>
    </source>
</reference>
<evidence type="ECO:0000313" key="3">
    <source>
        <dbReference type="Proteomes" id="UP000301475"/>
    </source>
</evidence>
<proteinExistence type="predicted"/>
<dbReference type="SUPFAM" id="SSF52540">
    <property type="entry name" value="P-loop containing nucleoside triphosphate hydrolases"/>
    <property type="match status" value="1"/>
</dbReference>
<feature type="transmembrane region" description="Helical" evidence="1">
    <location>
        <begin position="186"/>
        <end position="202"/>
    </location>
</feature>
<feature type="transmembrane region" description="Helical" evidence="1">
    <location>
        <begin position="115"/>
        <end position="138"/>
    </location>
</feature>
<dbReference type="Gene3D" id="3.40.50.300">
    <property type="entry name" value="P-loop containing nucleotide triphosphate hydrolases"/>
    <property type="match status" value="1"/>
</dbReference>
<gene>
    <name evidence="2" type="ORF">E5Z56_00255</name>
</gene>
<evidence type="ECO:0000256" key="1">
    <source>
        <dbReference type="SAM" id="Phobius"/>
    </source>
</evidence>
<evidence type="ECO:0000313" key="2">
    <source>
        <dbReference type="EMBL" id="QCT05890.1"/>
    </source>
</evidence>
<keyword evidence="1" id="KW-1133">Transmembrane helix</keyword>
<protein>
    <submittedName>
        <fullName evidence="2">Cytidylate kinase family protein</fullName>
    </submittedName>
</protein>
<name>A0A4P8XVD5_9FIRM</name>
<feature type="transmembrane region" description="Helical" evidence="1">
    <location>
        <begin position="83"/>
        <end position="103"/>
    </location>
</feature>
<dbReference type="KEGG" id="ruj:E5Z56_00255"/>
<feature type="transmembrane region" description="Helical" evidence="1">
    <location>
        <begin position="52"/>
        <end position="71"/>
    </location>
</feature>
<dbReference type="PANTHER" id="PTHR40078:SF1">
    <property type="entry name" value="INTEGRAL MEMBRANE PROTEIN"/>
    <property type="match status" value="1"/>
</dbReference>
<dbReference type="Proteomes" id="UP000301475">
    <property type="component" value="Chromosome"/>
</dbReference>
<dbReference type="Pfam" id="PF13189">
    <property type="entry name" value="Cytidylate_kin2"/>
    <property type="match status" value="1"/>
</dbReference>
<dbReference type="InterPro" id="IPR038750">
    <property type="entry name" value="YczE/YyaS-like"/>
</dbReference>
<dbReference type="EMBL" id="CP039381">
    <property type="protein sequence ID" value="QCT05890.1"/>
    <property type="molecule type" value="Genomic_DNA"/>
</dbReference>
<dbReference type="GO" id="GO:0016301">
    <property type="term" value="F:kinase activity"/>
    <property type="evidence" value="ECO:0007669"/>
    <property type="project" value="UniProtKB-KW"/>
</dbReference>
<dbReference type="OrthoDB" id="87655at2"/>
<dbReference type="PANTHER" id="PTHR40078">
    <property type="entry name" value="INTEGRAL MEMBRANE PROTEIN-RELATED"/>
    <property type="match status" value="1"/>
</dbReference>
<keyword evidence="1" id="KW-0812">Transmembrane</keyword>
<accession>A0A4P8XVD5</accession>
<dbReference type="RefSeq" id="WP_138155995.1">
    <property type="nucleotide sequence ID" value="NZ_CP039381.1"/>
</dbReference>
<feature type="transmembrane region" description="Helical" evidence="1">
    <location>
        <begin position="12"/>
        <end position="32"/>
    </location>
</feature>
<keyword evidence="1" id="KW-0472">Membrane</keyword>